<gene>
    <name evidence="8" type="ORF">THAPSDRAFT_35025</name>
</gene>
<dbReference type="InterPro" id="IPR009637">
    <property type="entry name" value="GPR107/GPR108-like"/>
</dbReference>
<feature type="non-terminal residue" evidence="8">
    <location>
        <position position="1"/>
    </location>
</feature>
<feature type="transmembrane region" description="Helical" evidence="6">
    <location>
        <begin position="73"/>
        <end position="90"/>
    </location>
</feature>
<dbReference type="InParanoid" id="B8C5T6"/>
<keyword evidence="5 6" id="KW-0472">Membrane</keyword>
<dbReference type="Proteomes" id="UP000001449">
    <property type="component" value="Chromosome 6"/>
</dbReference>
<evidence type="ECO:0000256" key="6">
    <source>
        <dbReference type="SAM" id="Phobius"/>
    </source>
</evidence>
<protein>
    <recommendedName>
        <fullName evidence="7">GOST seven transmembrane domain-containing protein</fullName>
    </recommendedName>
</protein>
<dbReference type="RefSeq" id="XP_002291454.1">
    <property type="nucleotide sequence ID" value="XM_002291418.1"/>
</dbReference>
<dbReference type="EMBL" id="CM000643">
    <property type="protein sequence ID" value="EED91561.1"/>
    <property type="molecule type" value="Genomic_DNA"/>
</dbReference>
<dbReference type="PANTHER" id="PTHR21229:SF1">
    <property type="entry name" value="GH17801P"/>
    <property type="match status" value="1"/>
</dbReference>
<evidence type="ECO:0000313" key="9">
    <source>
        <dbReference type="Proteomes" id="UP000001449"/>
    </source>
</evidence>
<dbReference type="eggNOG" id="KOG2568">
    <property type="taxonomic scope" value="Eukaryota"/>
</dbReference>
<evidence type="ECO:0000256" key="3">
    <source>
        <dbReference type="ARBA" id="ARBA00022729"/>
    </source>
</evidence>
<dbReference type="KEGG" id="tps:THAPSDRAFT_35025"/>
<keyword evidence="9" id="KW-1185">Reference proteome</keyword>
<dbReference type="AlphaFoldDB" id="B8C5T6"/>
<accession>B8C5T6</accession>
<organism evidence="8 9">
    <name type="scientific">Thalassiosira pseudonana</name>
    <name type="common">Marine diatom</name>
    <name type="synonym">Cyclotella nana</name>
    <dbReference type="NCBI Taxonomy" id="35128"/>
    <lineage>
        <taxon>Eukaryota</taxon>
        <taxon>Sar</taxon>
        <taxon>Stramenopiles</taxon>
        <taxon>Ochrophyta</taxon>
        <taxon>Bacillariophyta</taxon>
        <taxon>Coscinodiscophyceae</taxon>
        <taxon>Thalassiosirophycidae</taxon>
        <taxon>Thalassiosirales</taxon>
        <taxon>Thalassiosiraceae</taxon>
        <taxon>Thalassiosira</taxon>
    </lineage>
</organism>
<dbReference type="Pfam" id="PF06814">
    <property type="entry name" value="GOST_TM"/>
    <property type="match status" value="1"/>
</dbReference>
<feature type="domain" description="GOST seven transmembrane" evidence="7">
    <location>
        <begin position="42"/>
        <end position="293"/>
    </location>
</feature>
<feature type="transmembrane region" description="Helical" evidence="6">
    <location>
        <begin position="232"/>
        <end position="252"/>
    </location>
</feature>
<dbReference type="InterPro" id="IPR053937">
    <property type="entry name" value="GOST_TM"/>
</dbReference>
<evidence type="ECO:0000313" key="8">
    <source>
        <dbReference type="EMBL" id="EED91561.1"/>
    </source>
</evidence>
<comment type="subcellular location">
    <subcellularLocation>
        <location evidence="1">Membrane</location>
        <topology evidence="1">Multi-pass membrane protein</topology>
    </subcellularLocation>
</comment>
<dbReference type="GO" id="GO:0005794">
    <property type="term" value="C:Golgi apparatus"/>
    <property type="evidence" value="ECO:0000318"/>
    <property type="project" value="GO_Central"/>
</dbReference>
<dbReference type="PaxDb" id="35128-Thaps35025"/>
<proteinExistence type="predicted"/>
<evidence type="ECO:0000256" key="2">
    <source>
        <dbReference type="ARBA" id="ARBA00022692"/>
    </source>
</evidence>
<evidence type="ECO:0000256" key="5">
    <source>
        <dbReference type="ARBA" id="ARBA00023136"/>
    </source>
</evidence>
<feature type="transmembrane region" description="Helical" evidence="6">
    <location>
        <begin position="272"/>
        <end position="289"/>
    </location>
</feature>
<name>B8C5T6_THAPS</name>
<feature type="non-terminal residue" evidence="8">
    <location>
        <position position="299"/>
    </location>
</feature>
<keyword evidence="4 6" id="KW-1133">Transmembrane helix</keyword>
<keyword evidence="2 6" id="KW-0812">Transmembrane</keyword>
<evidence type="ECO:0000259" key="7">
    <source>
        <dbReference type="Pfam" id="PF06814"/>
    </source>
</evidence>
<dbReference type="GO" id="GO:0016020">
    <property type="term" value="C:membrane"/>
    <property type="evidence" value="ECO:0000318"/>
    <property type="project" value="GO_Central"/>
</dbReference>
<dbReference type="HOGENOM" id="CLU_029077_0_0_1"/>
<keyword evidence="3" id="KW-0732">Signal</keyword>
<sequence>SGKYVLVVTNCNDLMGRNLTVTGQYTWKSVHGYLPGNLFGEMYFFVGVFVCYLILFAWYGLRMKIHRDAQIPIQKWVLATIGVGLLEVFFKAGDLWVWNEDGERFWFSLYTGVVVGVAKRAISRCLVVMLSLGWGVTCDTLGDKFKRVVVLGLIYAGTSAARDVMTVMAITENEILTQNEETELLDVVTILTFITAFIDVTFYLWIFDSLNATMQYLESMNQSMKLKRYLRLRLILLISVVFALLWSMFGIVDSFNDQRMVNEEENGWMLSAVWEINYLMVLIGLSCLWQPEAGSKEYA</sequence>
<dbReference type="OMA" id="DGMSDIQ"/>
<dbReference type="PANTHER" id="PTHR21229">
    <property type="entry name" value="LUNG SEVEN TRANSMEMBRANE RECEPTOR"/>
    <property type="match status" value="1"/>
</dbReference>
<feature type="transmembrane region" description="Helical" evidence="6">
    <location>
        <begin position="110"/>
        <end position="136"/>
    </location>
</feature>
<reference evidence="8 9" key="2">
    <citation type="journal article" date="2008" name="Nature">
        <title>The Phaeodactylum genome reveals the evolutionary history of diatom genomes.</title>
        <authorList>
            <person name="Bowler C."/>
            <person name="Allen A.E."/>
            <person name="Badger J.H."/>
            <person name="Grimwood J."/>
            <person name="Jabbari K."/>
            <person name="Kuo A."/>
            <person name="Maheswari U."/>
            <person name="Martens C."/>
            <person name="Maumus F."/>
            <person name="Otillar R.P."/>
            <person name="Rayko E."/>
            <person name="Salamov A."/>
            <person name="Vandepoele K."/>
            <person name="Beszteri B."/>
            <person name="Gruber A."/>
            <person name="Heijde M."/>
            <person name="Katinka M."/>
            <person name="Mock T."/>
            <person name="Valentin K."/>
            <person name="Verret F."/>
            <person name="Berges J.A."/>
            <person name="Brownlee C."/>
            <person name="Cadoret J.P."/>
            <person name="Chiovitti A."/>
            <person name="Choi C.J."/>
            <person name="Coesel S."/>
            <person name="De Martino A."/>
            <person name="Detter J.C."/>
            <person name="Durkin C."/>
            <person name="Falciatore A."/>
            <person name="Fournet J."/>
            <person name="Haruta M."/>
            <person name="Huysman M.J."/>
            <person name="Jenkins B.D."/>
            <person name="Jiroutova K."/>
            <person name="Jorgensen R.E."/>
            <person name="Joubert Y."/>
            <person name="Kaplan A."/>
            <person name="Kroger N."/>
            <person name="Kroth P.G."/>
            <person name="La Roche J."/>
            <person name="Lindquist E."/>
            <person name="Lommer M."/>
            <person name="Martin-Jezequel V."/>
            <person name="Lopez P.J."/>
            <person name="Lucas S."/>
            <person name="Mangogna M."/>
            <person name="McGinnis K."/>
            <person name="Medlin L.K."/>
            <person name="Montsant A."/>
            <person name="Oudot-Le Secq M.P."/>
            <person name="Napoli C."/>
            <person name="Obornik M."/>
            <person name="Parker M.S."/>
            <person name="Petit J.L."/>
            <person name="Porcel B.M."/>
            <person name="Poulsen N."/>
            <person name="Robison M."/>
            <person name="Rychlewski L."/>
            <person name="Rynearson T.A."/>
            <person name="Schmutz J."/>
            <person name="Shapiro H."/>
            <person name="Siaut M."/>
            <person name="Stanley M."/>
            <person name="Sussman M.R."/>
            <person name="Taylor A.R."/>
            <person name="Vardi A."/>
            <person name="von Dassow P."/>
            <person name="Vyverman W."/>
            <person name="Willis A."/>
            <person name="Wyrwicz L.S."/>
            <person name="Rokhsar D.S."/>
            <person name="Weissenbach J."/>
            <person name="Armbrust E.V."/>
            <person name="Green B.R."/>
            <person name="Van de Peer Y."/>
            <person name="Grigoriev I.V."/>
        </authorList>
    </citation>
    <scope>NUCLEOTIDE SEQUENCE [LARGE SCALE GENOMIC DNA]</scope>
    <source>
        <strain evidence="8 9">CCMP1335</strain>
    </source>
</reference>
<reference evidence="8 9" key="1">
    <citation type="journal article" date="2004" name="Science">
        <title>The genome of the diatom Thalassiosira pseudonana: ecology, evolution, and metabolism.</title>
        <authorList>
            <person name="Armbrust E.V."/>
            <person name="Berges J.A."/>
            <person name="Bowler C."/>
            <person name="Green B.R."/>
            <person name="Martinez D."/>
            <person name="Putnam N.H."/>
            <person name="Zhou S."/>
            <person name="Allen A.E."/>
            <person name="Apt K.E."/>
            <person name="Bechner M."/>
            <person name="Brzezinski M.A."/>
            <person name="Chaal B.K."/>
            <person name="Chiovitti A."/>
            <person name="Davis A.K."/>
            <person name="Demarest M.S."/>
            <person name="Detter J.C."/>
            <person name="Glavina T."/>
            <person name="Goodstein D."/>
            <person name="Hadi M.Z."/>
            <person name="Hellsten U."/>
            <person name="Hildebrand M."/>
            <person name="Jenkins B.D."/>
            <person name="Jurka J."/>
            <person name="Kapitonov V.V."/>
            <person name="Kroger N."/>
            <person name="Lau W.W."/>
            <person name="Lane T.W."/>
            <person name="Larimer F.W."/>
            <person name="Lippmeier J.C."/>
            <person name="Lucas S."/>
            <person name="Medina M."/>
            <person name="Montsant A."/>
            <person name="Obornik M."/>
            <person name="Parker M.S."/>
            <person name="Palenik B."/>
            <person name="Pazour G.J."/>
            <person name="Richardson P.M."/>
            <person name="Rynearson T.A."/>
            <person name="Saito M.A."/>
            <person name="Schwartz D.C."/>
            <person name="Thamatrakoln K."/>
            <person name="Valentin K."/>
            <person name="Vardi A."/>
            <person name="Wilkerson F.P."/>
            <person name="Rokhsar D.S."/>
        </authorList>
    </citation>
    <scope>NUCLEOTIDE SEQUENCE [LARGE SCALE GENOMIC DNA]</scope>
    <source>
        <strain evidence="8 9">CCMP1335</strain>
    </source>
</reference>
<feature type="transmembrane region" description="Helical" evidence="6">
    <location>
        <begin position="190"/>
        <end position="211"/>
    </location>
</feature>
<dbReference type="GeneID" id="7442343"/>
<evidence type="ECO:0000256" key="4">
    <source>
        <dbReference type="ARBA" id="ARBA00022989"/>
    </source>
</evidence>
<feature type="transmembrane region" description="Helical" evidence="6">
    <location>
        <begin position="42"/>
        <end position="61"/>
    </location>
</feature>
<evidence type="ECO:0000256" key="1">
    <source>
        <dbReference type="ARBA" id="ARBA00004141"/>
    </source>
</evidence>
<feature type="transmembrane region" description="Helical" evidence="6">
    <location>
        <begin position="148"/>
        <end position="170"/>
    </location>
</feature>